<gene>
    <name evidence="4" type="ORF">GPA21_07480</name>
</gene>
<dbReference type="SUPFAM" id="SSF52096">
    <property type="entry name" value="ClpP/crotonase"/>
    <property type="match status" value="1"/>
</dbReference>
<accession>A0A972F7K8</accession>
<sequence length="256" mass="27627">MDKLLVEDRDRVATLTINRPAVRNALDWETYDALTKALAAAEGDDTVGVIVLQGAGGHFSAGSDLNDFRRPRPAGDSPGMRFLRQLAAMTKPVVAAVEGNAQGVGVTLLLHCDFVVVDPQARFRLPFVALGLCPEGASSYLLPKRVGVRTANDWLLRARPFDAAEALASGLASSLASAGAVREEAHALALELTGLPGDALRLTKKMLRHADEGAIQHAFAYEALHFGECLRNYEVQAGFERFLERRANSKPTEVPR</sequence>
<keyword evidence="3" id="KW-0413">Isomerase</keyword>
<dbReference type="InterPro" id="IPR001753">
    <property type="entry name" value="Enoyl-CoA_hydra/iso"/>
</dbReference>
<dbReference type="PANTHER" id="PTHR43684:SF1">
    <property type="entry name" value="ENOYL-COA DELTA ISOMERASE 2"/>
    <property type="match status" value="1"/>
</dbReference>
<dbReference type="RefSeq" id="WP_168987580.1">
    <property type="nucleotide sequence ID" value="NZ_CAWPHM010000257.1"/>
</dbReference>
<dbReference type="InterPro" id="IPR051053">
    <property type="entry name" value="ECH/Chromodomain_protein"/>
</dbReference>
<proteinExistence type="predicted"/>
<dbReference type="Proteomes" id="UP000599523">
    <property type="component" value="Unassembled WGS sequence"/>
</dbReference>
<keyword evidence="5" id="KW-1185">Reference proteome</keyword>
<evidence type="ECO:0000313" key="4">
    <source>
        <dbReference type="EMBL" id="NMG02810.1"/>
    </source>
</evidence>
<keyword evidence="2" id="KW-0576">Peroxisome</keyword>
<dbReference type="CDD" id="cd06558">
    <property type="entry name" value="crotonase-like"/>
    <property type="match status" value="1"/>
</dbReference>
<comment type="subcellular location">
    <subcellularLocation>
        <location evidence="1">Peroxisome</location>
    </subcellularLocation>
</comment>
<dbReference type="Gene3D" id="3.90.226.10">
    <property type="entry name" value="2-enoyl-CoA Hydratase, Chain A, domain 1"/>
    <property type="match status" value="1"/>
</dbReference>
<dbReference type="PANTHER" id="PTHR43684">
    <property type="match status" value="1"/>
</dbReference>
<evidence type="ECO:0000313" key="5">
    <source>
        <dbReference type="Proteomes" id="UP000599523"/>
    </source>
</evidence>
<evidence type="ECO:0000256" key="2">
    <source>
        <dbReference type="ARBA" id="ARBA00023140"/>
    </source>
</evidence>
<comment type="caution">
    <text evidence="4">The sequence shown here is derived from an EMBL/GenBank/DDBJ whole genome shotgun (WGS) entry which is preliminary data.</text>
</comment>
<organism evidence="4 5">
    <name type="scientific">Azoarcus taiwanensis</name>
    <dbReference type="NCBI Taxonomy" id="666964"/>
    <lineage>
        <taxon>Bacteria</taxon>
        <taxon>Pseudomonadati</taxon>
        <taxon>Pseudomonadota</taxon>
        <taxon>Betaproteobacteria</taxon>
        <taxon>Rhodocyclales</taxon>
        <taxon>Zoogloeaceae</taxon>
        <taxon>Azoarcus</taxon>
    </lineage>
</organism>
<dbReference type="InterPro" id="IPR029045">
    <property type="entry name" value="ClpP/crotonase-like_dom_sf"/>
</dbReference>
<evidence type="ECO:0000256" key="3">
    <source>
        <dbReference type="ARBA" id="ARBA00023235"/>
    </source>
</evidence>
<reference evidence="4" key="1">
    <citation type="submission" date="2019-12" db="EMBL/GenBank/DDBJ databases">
        <title>Comparative genomics gives insights into the taxonomy of the Azoarcus-Aromatoleum group and reveals separate origins of nif in the plant-associated Azoarcus and non-plant-associated Aromatoleum sub-groups.</title>
        <authorList>
            <person name="Lafos M."/>
            <person name="Maluk M."/>
            <person name="Batista M."/>
            <person name="Junghare M."/>
            <person name="Carmona M."/>
            <person name="Faoro H."/>
            <person name="Cruz L.M."/>
            <person name="Battistoni F."/>
            <person name="De Souza E."/>
            <person name="Pedrosa F."/>
            <person name="Chen W.-M."/>
            <person name="Poole P.S."/>
            <person name="Dixon R.A."/>
            <person name="James E.K."/>
        </authorList>
    </citation>
    <scope>NUCLEOTIDE SEQUENCE</scope>
    <source>
        <strain evidence="4">NSC3</strain>
    </source>
</reference>
<dbReference type="EMBL" id="WTVM01000033">
    <property type="protein sequence ID" value="NMG02810.1"/>
    <property type="molecule type" value="Genomic_DNA"/>
</dbReference>
<dbReference type="Pfam" id="PF00378">
    <property type="entry name" value="ECH_1"/>
    <property type="match status" value="1"/>
</dbReference>
<dbReference type="AlphaFoldDB" id="A0A972F7K8"/>
<name>A0A972F7K8_9RHOO</name>
<dbReference type="GO" id="GO:0004165">
    <property type="term" value="F:delta(3)-delta(2)-enoyl-CoA isomerase activity"/>
    <property type="evidence" value="ECO:0007669"/>
    <property type="project" value="UniProtKB-ARBA"/>
</dbReference>
<evidence type="ECO:0000256" key="1">
    <source>
        <dbReference type="ARBA" id="ARBA00004275"/>
    </source>
</evidence>
<protein>
    <submittedName>
        <fullName evidence="4">Enoyl-CoA hydratase</fullName>
    </submittedName>
</protein>